<dbReference type="GO" id="GO:0006546">
    <property type="term" value="P:glycine catabolic process"/>
    <property type="evidence" value="ECO:0007669"/>
    <property type="project" value="InterPro"/>
</dbReference>
<evidence type="ECO:0000256" key="7">
    <source>
        <dbReference type="ARBA" id="ARBA00022576"/>
    </source>
</evidence>
<dbReference type="FunFam" id="3.30.1360.120:FF:000014">
    <property type="entry name" value="Aminomethyltransferase"/>
    <property type="match status" value="1"/>
</dbReference>
<dbReference type="Gene3D" id="3.30.70.1400">
    <property type="entry name" value="Aminomethyltransferase beta-barrel domains"/>
    <property type="match status" value="1"/>
</dbReference>
<dbReference type="SUPFAM" id="SSF101790">
    <property type="entry name" value="Aminomethyltransferase beta-barrel domain"/>
    <property type="match status" value="1"/>
</dbReference>
<keyword evidence="7" id="KW-0032">Aminotransferase</keyword>
<reference evidence="15" key="1">
    <citation type="submission" date="2020-11" db="EMBL/GenBank/DDBJ databases">
        <authorList>
            <person name="Tran Van P."/>
        </authorList>
    </citation>
    <scope>NUCLEOTIDE SEQUENCE</scope>
</reference>
<dbReference type="SUPFAM" id="SSF103025">
    <property type="entry name" value="Folate-binding domain"/>
    <property type="match status" value="1"/>
</dbReference>
<dbReference type="Pfam" id="PF01571">
    <property type="entry name" value="GCV_T"/>
    <property type="match status" value="1"/>
</dbReference>
<dbReference type="InterPro" id="IPR006223">
    <property type="entry name" value="GcvT"/>
</dbReference>
<accession>A0A7R9E9W6</accession>
<evidence type="ECO:0000256" key="6">
    <source>
        <dbReference type="ARBA" id="ARBA00015825"/>
    </source>
</evidence>
<evidence type="ECO:0000256" key="2">
    <source>
        <dbReference type="ARBA" id="ARBA00004173"/>
    </source>
</evidence>
<dbReference type="InterPro" id="IPR029043">
    <property type="entry name" value="GcvT/YgfZ_C"/>
</dbReference>
<dbReference type="GO" id="GO:0004047">
    <property type="term" value="F:aminomethyltransferase activity"/>
    <property type="evidence" value="ECO:0007669"/>
    <property type="project" value="UniProtKB-EC"/>
</dbReference>
<proteinExistence type="inferred from homology"/>
<dbReference type="Pfam" id="PF08669">
    <property type="entry name" value="GCV_T_C"/>
    <property type="match status" value="1"/>
</dbReference>
<protein>
    <recommendedName>
        <fullName evidence="6">Aminomethyltransferase, mitochondrial</fullName>
        <ecNumber evidence="5">2.1.2.10</ecNumber>
    </recommendedName>
    <alternativeName>
        <fullName evidence="11">Glycine cleavage system T protein</fullName>
    </alternativeName>
</protein>
<comment type="subcellular location">
    <subcellularLocation>
        <location evidence="2">Mitochondrion</location>
    </subcellularLocation>
</comment>
<organism evidence="15">
    <name type="scientific">Timema monikensis</name>
    <dbReference type="NCBI Taxonomy" id="170555"/>
    <lineage>
        <taxon>Eukaryota</taxon>
        <taxon>Metazoa</taxon>
        <taxon>Ecdysozoa</taxon>
        <taxon>Arthropoda</taxon>
        <taxon>Hexapoda</taxon>
        <taxon>Insecta</taxon>
        <taxon>Pterygota</taxon>
        <taxon>Neoptera</taxon>
        <taxon>Polyneoptera</taxon>
        <taxon>Phasmatodea</taxon>
        <taxon>Timematodea</taxon>
        <taxon>Timematoidea</taxon>
        <taxon>Timematidae</taxon>
        <taxon>Timema</taxon>
    </lineage>
</organism>
<dbReference type="Gene3D" id="3.30.1360.120">
    <property type="entry name" value="Probable tRNA modification gtpase trme, domain 1"/>
    <property type="match status" value="1"/>
</dbReference>
<dbReference type="AlphaFoldDB" id="A0A7R9E9W6"/>
<dbReference type="InterPro" id="IPR013977">
    <property type="entry name" value="GcvT_C"/>
</dbReference>
<evidence type="ECO:0000256" key="1">
    <source>
        <dbReference type="ARBA" id="ARBA00003631"/>
    </source>
</evidence>
<dbReference type="EC" id="2.1.2.10" evidence="5"/>
<evidence type="ECO:0000313" key="15">
    <source>
        <dbReference type="EMBL" id="CAD7430147.1"/>
    </source>
</evidence>
<evidence type="ECO:0000256" key="4">
    <source>
        <dbReference type="ARBA" id="ARBA00011690"/>
    </source>
</evidence>
<evidence type="ECO:0000256" key="12">
    <source>
        <dbReference type="ARBA" id="ARBA00047665"/>
    </source>
</evidence>
<gene>
    <name evidence="15" type="ORF">TMSB3V08_LOCUS6914</name>
</gene>
<keyword evidence="9" id="KW-0809">Transit peptide</keyword>
<dbReference type="InterPro" id="IPR006222">
    <property type="entry name" value="GCVT_N"/>
</dbReference>
<evidence type="ECO:0000259" key="14">
    <source>
        <dbReference type="Pfam" id="PF08669"/>
    </source>
</evidence>
<feature type="domain" description="GCVT N-terminal" evidence="13">
    <location>
        <begin position="148"/>
        <end position="409"/>
    </location>
</feature>
<name>A0A7R9E9W6_9NEOP</name>
<evidence type="ECO:0000256" key="8">
    <source>
        <dbReference type="ARBA" id="ARBA00022679"/>
    </source>
</evidence>
<dbReference type="PANTHER" id="PTHR43757">
    <property type="entry name" value="AMINOMETHYLTRANSFERASE"/>
    <property type="match status" value="1"/>
</dbReference>
<sequence length="524" mass="58003">MMVWWLQLVSGPLTNKLQKFNKNLVQSHNQRLFNFIAFHSSSKICIFSRQRKCKASNSNDRVYFHKHIHANNTCLDELKNHSCKFTQTRRNLGCTSILKLKTFKNNSLHSRNFGSCINNSQEGWYDRCGRCYSTQSDRAVDEPCKTSLYDFHVKRSGKMVPFAGFLLPVSYGGESIAASHLHTRKHCSVFDVSHMLQTEIRGKDRLKFLESLCTADLENLEANKSVLTVFTDSITGGILDDLVVTKTALGYLHVVSNASRRYQDQLLMIKAQDTWRSSGKDVQCQFLPPEERALLAVQGPETAQVLNSLVDVDLEQLTFMTSTLATVGDVPRCRVTRCGYTGEDGVEISVRGDKAEYLAGLLLESSNVKMAGLGARDTLRLEAGMCLHGSDIDHTTTPVEAGLSFVIAKRRRESGDFPGSKVILHQLKHGPSRRRVGLRASPGPPVRAGARILTAEGDDVVGYVTSGGPSPSLGVNIAMGYVQVECSRVGSNLSVKVRDKTVGAAVCKLPFLRPKFYQPGKNIK</sequence>
<evidence type="ECO:0000256" key="5">
    <source>
        <dbReference type="ARBA" id="ARBA00012616"/>
    </source>
</evidence>
<dbReference type="Gene3D" id="2.40.30.110">
    <property type="entry name" value="Aminomethyltransferase beta-barrel domains"/>
    <property type="match status" value="1"/>
</dbReference>
<dbReference type="NCBIfam" id="TIGR00528">
    <property type="entry name" value="gcvT"/>
    <property type="match status" value="1"/>
</dbReference>
<dbReference type="EMBL" id="OB794367">
    <property type="protein sequence ID" value="CAD7430147.1"/>
    <property type="molecule type" value="Genomic_DNA"/>
</dbReference>
<comment type="subunit">
    <text evidence="4">The glycine cleavage system is composed of four proteins: P, T, L and H.</text>
</comment>
<dbReference type="GO" id="GO:0005960">
    <property type="term" value="C:glycine cleavage complex"/>
    <property type="evidence" value="ECO:0007669"/>
    <property type="project" value="InterPro"/>
</dbReference>
<dbReference type="GO" id="GO:0005739">
    <property type="term" value="C:mitochondrion"/>
    <property type="evidence" value="ECO:0007669"/>
    <property type="project" value="UniProtKB-SubCell"/>
</dbReference>
<comment type="catalytic activity">
    <reaction evidence="12">
        <text>N(6)-[(R)-S(8)-aminomethyldihydrolipoyl]-L-lysyl-[protein] + (6S)-5,6,7,8-tetrahydrofolate = N(6)-[(R)-dihydrolipoyl]-L-lysyl-[protein] + (6R)-5,10-methylene-5,6,7,8-tetrahydrofolate + NH4(+)</text>
        <dbReference type="Rhea" id="RHEA:16945"/>
        <dbReference type="Rhea" id="RHEA-COMP:10475"/>
        <dbReference type="Rhea" id="RHEA-COMP:10492"/>
        <dbReference type="ChEBI" id="CHEBI:15636"/>
        <dbReference type="ChEBI" id="CHEBI:28938"/>
        <dbReference type="ChEBI" id="CHEBI:57453"/>
        <dbReference type="ChEBI" id="CHEBI:83100"/>
        <dbReference type="ChEBI" id="CHEBI:83143"/>
        <dbReference type="EC" id="2.1.2.10"/>
    </reaction>
</comment>
<feature type="domain" description="Aminomethyltransferase C-terminal" evidence="14">
    <location>
        <begin position="433"/>
        <end position="511"/>
    </location>
</feature>
<comment type="similarity">
    <text evidence="3">Belongs to the GcvT family.</text>
</comment>
<evidence type="ECO:0000256" key="9">
    <source>
        <dbReference type="ARBA" id="ARBA00022946"/>
    </source>
</evidence>
<keyword evidence="8" id="KW-0808">Transferase</keyword>
<dbReference type="NCBIfam" id="NF001567">
    <property type="entry name" value="PRK00389.1"/>
    <property type="match status" value="1"/>
</dbReference>
<evidence type="ECO:0000256" key="3">
    <source>
        <dbReference type="ARBA" id="ARBA00008609"/>
    </source>
</evidence>
<dbReference type="InterPro" id="IPR027266">
    <property type="entry name" value="TrmE/GcvT-like"/>
</dbReference>
<evidence type="ECO:0000256" key="11">
    <source>
        <dbReference type="ARBA" id="ARBA00031395"/>
    </source>
</evidence>
<evidence type="ECO:0000256" key="10">
    <source>
        <dbReference type="ARBA" id="ARBA00023128"/>
    </source>
</evidence>
<dbReference type="InterPro" id="IPR028896">
    <property type="entry name" value="GcvT/YgfZ/DmdA"/>
</dbReference>
<comment type="function">
    <text evidence="1">The glycine cleavage system catalyzes the degradation of glycine.</text>
</comment>
<dbReference type="GO" id="GO:0008483">
    <property type="term" value="F:transaminase activity"/>
    <property type="evidence" value="ECO:0007669"/>
    <property type="project" value="UniProtKB-KW"/>
</dbReference>
<keyword evidence="10" id="KW-0496">Mitochondrion</keyword>
<dbReference type="Gene3D" id="4.10.1250.10">
    <property type="entry name" value="Aminomethyltransferase fragment"/>
    <property type="match status" value="1"/>
</dbReference>
<dbReference type="PANTHER" id="PTHR43757:SF16">
    <property type="entry name" value="AMINOMETHYLTRANSFERASE, MITOCHONDRIAL"/>
    <property type="match status" value="1"/>
</dbReference>
<evidence type="ECO:0000259" key="13">
    <source>
        <dbReference type="Pfam" id="PF01571"/>
    </source>
</evidence>